<dbReference type="InterPro" id="IPR009027">
    <property type="entry name" value="Ribosomal_bL9/RNase_H1_N"/>
</dbReference>
<dbReference type="HAMAP" id="MF_00503">
    <property type="entry name" value="Ribosomal_bL9"/>
    <property type="match status" value="1"/>
</dbReference>
<keyword evidence="2 7" id="KW-0699">rRNA-binding</keyword>
<dbReference type="InterPro" id="IPR020070">
    <property type="entry name" value="Ribosomal_bL9_N"/>
</dbReference>
<dbReference type="GO" id="GO:0005840">
    <property type="term" value="C:ribosome"/>
    <property type="evidence" value="ECO:0007669"/>
    <property type="project" value="UniProtKB-KW"/>
</dbReference>
<dbReference type="RefSeq" id="WP_311662117.1">
    <property type="nucleotide sequence ID" value="NZ_JAVRHT010000004.1"/>
</dbReference>
<sequence length="151" mass="16851">MKVILTEDHDTLGIKGDLVDVKPGYGQNFLIPRQLAVVATKSATKRYAEERRQSAHKVEAQREQAEKLAQRLDGTEIVIPVQTGEDNRIFGTITTQQVVDELKEQGFDIDRRKVTLSEDPRVTGVYPATVRLHQDVSAKVTVNVVANQDSL</sequence>
<evidence type="ECO:0000256" key="5">
    <source>
        <dbReference type="ARBA" id="ARBA00023274"/>
    </source>
</evidence>
<gene>
    <name evidence="7 10" type="primary">rplI</name>
    <name evidence="10" type="ORF">RM540_03410</name>
</gene>
<evidence type="ECO:0000313" key="11">
    <source>
        <dbReference type="Proteomes" id="UP001267426"/>
    </source>
</evidence>
<comment type="function">
    <text evidence="7">Binds to the 23S rRNA.</text>
</comment>
<protein>
    <recommendedName>
        <fullName evidence="6 7">Large ribosomal subunit protein bL9</fullName>
    </recommendedName>
</protein>
<organism evidence="10 11">
    <name type="scientific">Rubrivirga litoralis</name>
    <dbReference type="NCBI Taxonomy" id="3075598"/>
    <lineage>
        <taxon>Bacteria</taxon>
        <taxon>Pseudomonadati</taxon>
        <taxon>Rhodothermota</taxon>
        <taxon>Rhodothermia</taxon>
        <taxon>Rhodothermales</taxon>
        <taxon>Rubricoccaceae</taxon>
        <taxon>Rubrivirga</taxon>
    </lineage>
</organism>
<dbReference type="Proteomes" id="UP001267426">
    <property type="component" value="Unassembled WGS sequence"/>
</dbReference>
<dbReference type="PROSITE" id="PS00651">
    <property type="entry name" value="RIBOSOMAL_L9"/>
    <property type="match status" value="1"/>
</dbReference>
<keyword evidence="5 7" id="KW-0687">Ribonucleoprotein</keyword>
<feature type="coiled-coil region" evidence="8">
    <location>
        <begin position="48"/>
        <end position="78"/>
    </location>
</feature>
<reference evidence="10 11" key="1">
    <citation type="submission" date="2023-09" db="EMBL/GenBank/DDBJ databases">
        <authorList>
            <person name="Rey-Velasco X."/>
        </authorList>
    </citation>
    <scope>NUCLEOTIDE SEQUENCE [LARGE SCALE GENOMIC DNA]</scope>
    <source>
        <strain evidence="10 11">F394</strain>
    </source>
</reference>
<evidence type="ECO:0000256" key="8">
    <source>
        <dbReference type="SAM" id="Coils"/>
    </source>
</evidence>
<dbReference type="InterPro" id="IPR036791">
    <property type="entry name" value="Ribosomal_bL9_C_sf"/>
</dbReference>
<dbReference type="EMBL" id="JAVRHT010000004">
    <property type="protein sequence ID" value="MDT0630784.1"/>
    <property type="molecule type" value="Genomic_DNA"/>
</dbReference>
<evidence type="ECO:0000256" key="3">
    <source>
        <dbReference type="ARBA" id="ARBA00022884"/>
    </source>
</evidence>
<keyword evidence="8" id="KW-0175">Coiled coil</keyword>
<keyword evidence="11" id="KW-1185">Reference proteome</keyword>
<dbReference type="Pfam" id="PF01281">
    <property type="entry name" value="Ribosomal_L9_N"/>
    <property type="match status" value="1"/>
</dbReference>
<dbReference type="SUPFAM" id="SSF55658">
    <property type="entry name" value="L9 N-domain-like"/>
    <property type="match status" value="1"/>
</dbReference>
<dbReference type="InterPro" id="IPR036935">
    <property type="entry name" value="Ribosomal_bL9_N_sf"/>
</dbReference>
<dbReference type="Gene3D" id="3.40.5.10">
    <property type="entry name" value="Ribosomal protein L9, N-terminal domain"/>
    <property type="match status" value="1"/>
</dbReference>
<dbReference type="SUPFAM" id="SSF55653">
    <property type="entry name" value="Ribosomal protein L9 C-domain"/>
    <property type="match status" value="1"/>
</dbReference>
<accession>A0ABU3BNB6</accession>
<evidence type="ECO:0000256" key="7">
    <source>
        <dbReference type="HAMAP-Rule" id="MF_00503"/>
    </source>
</evidence>
<proteinExistence type="inferred from homology"/>
<keyword evidence="4 7" id="KW-0689">Ribosomal protein</keyword>
<evidence type="ECO:0000259" key="9">
    <source>
        <dbReference type="PROSITE" id="PS00651"/>
    </source>
</evidence>
<keyword evidence="3 7" id="KW-0694">RNA-binding</keyword>
<dbReference type="Gene3D" id="3.10.430.100">
    <property type="entry name" value="Ribosomal protein L9, C-terminal domain"/>
    <property type="match status" value="1"/>
</dbReference>
<dbReference type="PANTHER" id="PTHR21368">
    <property type="entry name" value="50S RIBOSOMAL PROTEIN L9"/>
    <property type="match status" value="1"/>
</dbReference>
<comment type="caution">
    <text evidence="10">The sequence shown here is derived from an EMBL/GenBank/DDBJ whole genome shotgun (WGS) entry which is preliminary data.</text>
</comment>
<feature type="domain" description="Ribosomal protein L9" evidence="9">
    <location>
        <begin position="13"/>
        <end position="40"/>
    </location>
</feature>
<name>A0ABU3BNB6_9BACT</name>
<dbReference type="NCBIfam" id="TIGR00158">
    <property type="entry name" value="L9"/>
    <property type="match status" value="1"/>
</dbReference>
<evidence type="ECO:0000256" key="6">
    <source>
        <dbReference type="ARBA" id="ARBA00035292"/>
    </source>
</evidence>
<dbReference type="InterPro" id="IPR020069">
    <property type="entry name" value="Ribosomal_bL9_C"/>
</dbReference>
<evidence type="ECO:0000256" key="1">
    <source>
        <dbReference type="ARBA" id="ARBA00010605"/>
    </source>
</evidence>
<evidence type="ECO:0000256" key="2">
    <source>
        <dbReference type="ARBA" id="ARBA00022730"/>
    </source>
</evidence>
<dbReference type="Pfam" id="PF03948">
    <property type="entry name" value="Ribosomal_L9_C"/>
    <property type="match status" value="1"/>
</dbReference>
<dbReference type="InterPro" id="IPR000244">
    <property type="entry name" value="Ribosomal_bL9"/>
</dbReference>
<dbReference type="InterPro" id="IPR020594">
    <property type="entry name" value="Ribosomal_bL9_bac/chp"/>
</dbReference>
<evidence type="ECO:0000256" key="4">
    <source>
        <dbReference type="ARBA" id="ARBA00022980"/>
    </source>
</evidence>
<evidence type="ECO:0000313" key="10">
    <source>
        <dbReference type="EMBL" id="MDT0630784.1"/>
    </source>
</evidence>
<comment type="similarity">
    <text evidence="1 7">Belongs to the bacterial ribosomal protein bL9 family.</text>
</comment>